<dbReference type="GO" id="GO:0006355">
    <property type="term" value="P:regulation of DNA-templated transcription"/>
    <property type="evidence" value="ECO:0007669"/>
    <property type="project" value="InterPro"/>
</dbReference>
<dbReference type="Gene3D" id="1.25.40.10">
    <property type="entry name" value="Tetratricopeptide repeat domain"/>
    <property type="match status" value="1"/>
</dbReference>
<evidence type="ECO:0000259" key="3">
    <source>
        <dbReference type="SMART" id="SM01043"/>
    </source>
</evidence>
<keyword evidence="1" id="KW-0805">Transcription regulation</keyword>
<dbReference type="InterPro" id="IPR005158">
    <property type="entry name" value="BTAD"/>
</dbReference>
<evidence type="ECO:0000256" key="2">
    <source>
        <dbReference type="ARBA" id="ARBA00023163"/>
    </source>
</evidence>
<dbReference type="EMBL" id="QHKI01000008">
    <property type="protein sequence ID" value="RSM86572.1"/>
    <property type="molecule type" value="Genomic_DNA"/>
</dbReference>
<evidence type="ECO:0000313" key="5">
    <source>
        <dbReference type="Proteomes" id="UP000287547"/>
    </source>
</evidence>
<dbReference type="InterPro" id="IPR051677">
    <property type="entry name" value="AfsR-DnrI-RedD_regulator"/>
</dbReference>
<dbReference type="Gene3D" id="1.10.10.10">
    <property type="entry name" value="Winged helix-like DNA-binding domain superfamily/Winged helix DNA-binding domain"/>
    <property type="match status" value="1"/>
</dbReference>
<proteinExistence type="predicted"/>
<dbReference type="Pfam" id="PF03704">
    <property type="entry name" value="BTAD"/>
    <property type="match status" value="1"/>
</dbReference>
<dbReference type="InterPro" id="IPR016032">
    <property type="entry name" value="Sig_transdc_resp-reg_C-effctor"/>
</dbReference>
<feature type="domain" description="Bacterial transcriptional activator" evidence="3">
    <location>
        <begin position="98"/>
        <end position="244"/>
    </location>
</feature>
<evidence type="ECO:0000256" key="1">
    <source>
        <dbReference type="ARBA" id="ARBA00023015"/>
    </source>
</evidence>
<dbReference type="OrthoDB" id="3666751at2"/>
<protein>
    <recommendedName>
        <fullName evidence="3">Bacterial transcriptional activator domain-containing protein</fullName>
    </recommendedName>
</protein>
<keyword evidence="2" id="KW-0804">Transcription</keyword>
<dbReference type="PANTHER" id="PTHR35807:SF1">
    <property type="entry name" value="TRANSCRIPTIONAL REGULATOR REDD"/>
    <property type="match status" value="1"/>
</dbReference>
<gene>
    <name evidence="4" type="ORF">DMH04_13040</name>
</gene>
<sequence>MSWYLRLVGVVRVSNTADAWEPRAVGSRKARTLLALLGAQCDRTVPMPDVVDALWEGAPPREPEANVATLVSRLRGRFGQDTIVGGRRGYRLGDSVHVDLHEAATQVLKAERLLQDAQAAHGLLIAEKAMRLLDDGPVLTDHRTAPWAEQARDVQKALLRRSRHVAAECSLRTNAPRLAQVLAETLVATDPLDEPAYRVLMRACVLANQPARAVAAYQRLRMTLESSANRGPEQASRDLICRILRPGPAHMSTSDMGSPVQHRRS</sequence>
<dbReference type="InterPro" id="IPR036388">
    <property type="entry name" value="WH-like_DNA-bd_sf"/>
</dbReference>
<dbReference type="Proteomes" id="UP000287547">
    <property type="component" value="Unassembled WGS sequence"/>
</dbReference>
<dbReference type="AlphaFoldDB" id="A0A428ZEP6"/>
<dbReference type="SMART" id="SM01043">
    <property type="entry name" value="BTAD"/>
    <property type="match status" value="1"/>
</dbReference>
<evidence type="ECO:0000313" key="4">
    <source>
        <dbReference type="EMBL" id="RSM86572.1"/>
    </source>
</evidence>
<name>A0A428ZEP6_KIBAR</name>
<dbReference type="RefSeq" id="WP_037270433.1">
    <property type="nucleotide sequence ID" value="NZ_QHKI01000008.1"/>
</dbReference>
<dbReference type="PANTHER" id="PTHR35807">
    <property type="entry name" value="TRANSCRIPTIONAL REGULATOR REDD-RELATED"/>
    <property type="match status" value="1"/>
</dbReference>
<dbReference type="SUPFAM" id="SSF48452">
    <property type="entry name" value="TPR-like"/>
    <property type="match status" value="1"/>
</dbReference>
<dbReference type="SUPFAM" id="SSF46894">
    <property type="entry name" value="C-terminal effector domain of the bipartite response regulators"/>
    <property type="match status" value="1"/>
</dbReference>
<accession>A0A428ZEP6</accession>
<organism evidence="4 5">
    <name type="scientific">Kibdelosporangium aridum</name>
    <dbReference type="NCBI Taxonomy" id="2030"/>
    <lineage>
        <taxon>Bacteria</taxon>
        <taxon>Bacillati</taxon>
        <taxon>Actinomycetota</taxon>
        <taxon>Actinomycetes</taxon>
        <taxon>Pseudonocardiales</taxon>
        <taxon>Pseudonocardiaceae</taxon>
        <taxon>Kibdelosporangium</taxon>
    </lineage>
</organism>
<reference evidence="4 5" key="1">
    <citation type="submission" date="2018-05" db="EMBL/GenBank/DDBJ databases">
        <title>Evolution of GPA BGCs.</title>
        <authorList>
            <person name="Waglechner N."/>
            <person name="Wright G.D."/>
        </authorList>
    </citation>
    <scope>NUCLEOTIDE SEQUENCE [LARGE SCALE GENOMIC DNA]</scope>
    <source>
        <strain evidence="4 5">A82846</strain>
    </source>
</reference>
<comment type="caution">
    <text evidence="4">The sequence shown here is derived from an EMBL/GenBank/DDBJ whole genome shotgun (WGS) entry which is preliminary data.</text>
</comment>
<dbReference type="InterPro" id="IPR011990">
    <property type="entry name" value="TPR-like_helical_dom_sf"/>
</dbReference>
<dbReference type="GO" id="GO:0003677">
    <property type="term" value="F:DNA binding"/>
    <property type="evidence" value="ECO:0007669"/>
    <property type="project" value="InterPro"/>
</dbReference>